<keyword evidence="5 9" id="KW-0255">Endonuclease</keyword>
<comment type="subunit">
    <text evidence="9">Homodimer, forms a heterotetramer with a Cas1 homodimer.</text>
</comment>
<dbReference type="GO" id="GO:0043571">
    <property type="term" value="P:maintenance of CRISPR repeat elements"/>
    <property type="evidence" value="ECO:0007669"/>
    <property type="project" value="UniProtKB-UniRule"/>
</dbReference>
<dbReference type="HOGENOM" id="CLU_161124_3_1_7"/>
<proteinExistence type="inferred from homology"/>
<sequence length="96" mass="11177">MMILVCYDVETVSPGGQRRLRRVARHCMNYGERVQNSVFECLLDPAQWVRFKAKLEGEADLQRDSLRYYFLGANWRRRVEHVGAKPVLDPDAPLVL</sequence>
<accession>E1QHI8</accession>
<dbReference type="EMBL" id="CP002085">
    <property type="protein sequence ID" value="ADK85031.1"/>
    <property type="molecule type" value="Genomic_DNA"/>
</dbReference>
<protein>
    <recommendedName>
        <fullName evidence="9">CRISPR-associated endoribonuclease Cas2</fullName>
        <ecNumber evidence="9">3.1.-.-</ecNumber>
    </recommendedName>
</protein>
<dbReference type="PANTHER" id="PTHR34405">
    <property type="entry name" value="CRISPR-ASSOCIATED ENDORIBONUCLEASE CAS2"/>
    <property type="match status" value="1"/>
</dbReference>
<feature type="binding site" evidence="9">
    <location>
        <position position="8"/>
    </location>
    <ligand>
        <name>Mg(2+)</name>
        <dbReference type="ChEBI" id="CHEBI:18420"/>
        <note>catalytic</note>
    </ligand>
</feature>
<comment type="cofactor">
    <cofactor evidence="1 9">
        <name>Mg(2+)</name>
        <dbReference type="ChEBI" id="CHEBI:18420"/>
    </cofactor>
</comment>
<dbReference type="EC" id="3.1.-.-" evidence="9"/>
<dbReference type="AlphaFoldDB" id="E1QHI8"/>
<keyword evidence="3 9" id="KW-0540">Nuclease</keyword>
<gene>
    <name evidence="9" type="primary">cas2</name>
    <name evidence="11" type="ordered locus">Deba_1663</name>
</gene>
<organism evidence="11 12">
    <name type="scientific">Desulfarculus baarsii (strain ATCC 33931 / DSM 2075 / LMG 7858 / VKM B-1802 / 2st14)</name>
    <dbReference type="NCBI Taxonomy" id="644282"/>
    <lineage>
        <taxon>Bacteria</taxon>
        <taxon>Pseudomonadati</taxon>
        <taxon>Thermodesulfobacteriota</taxon>
        <taxon>Desulfarculia</taxon>
        <taxon>Desulfarculales</taxon>
        <taxon>Desulfarculaceae</taxon>
        <taxon>Desulfarculus</taxon>
    </lineage>
</organism>
<name>E1QHI8_DESB2</name>
<evidence type="ECO:0000256" key="5">
    <source>
        <dbReference type="ARBA" id="ARBA00022759"/>
    </source>
</evidence>
<evidence type="ECO:0000313" key="11">
    <source>
        <dbReference type="EMBL" id="ADK85031.1"/>
    </source>
</evidence>
<keyword evidence="8 9" id="KW-0051">Antiviral defense</keyword>
<dbReference type="SUPFAM" id="SSF143430">
    <property type="entry name" value="TTP0101/SSO1404-like"/>
    <property type="match status" value="1"/>
</dbReference>
<dbReference type="HAMAP" id="MF_01471">
    <property type="entry name" value="Cas2"/>
    <property type="match status" value="1"/>
</dbReference>
<evidence type="ECO:0000256" key="3">
    <source>
        <dbReference type="ARBA" id="ARBA00022722"/>
    </source>
</evidence>
<dbReference type="PANTHER" id="PTHR34405:SF3">
    <property type="entry name" value="CRISPR-ASSOCIATED ENDORIBONUCLEASE CAS2 3"/>
    <property type="match status" value="1"/>
</dbReference>
<evidence type="ECO:0000256" key="6">
    <source>
        <dbReference type="ARBA" id="ARBA00022801"/>
    </source>
</evidence>
<dbReference type="Gene3D" id="3.30.70.240">
    <property type="match status" value="1"/>
</dbReference>
<dbReference type="GO" id="GO:0051607">
    <property type="term" value="P:defense response to virus"/>
    <property type="evidence" value="ECO:0007669"/>
    <property type="project" value="UniProtKB-UniRule"/>
</dbReference>
<evidence type="ECO:0000256" key="4">
    <source>
        <dbReference type="ARBA" id="ARBA00022723"/>
    </source>
</evidence>
<keyword evidence="4 9" id="KW-0479">Metal-binding</keyword>
<dbReference type="OrthoDB" id="9798176at2"/>
<evidence type="ECO:0000313" key="12">
    <source>
        <dbReference type="Proteomes" id="UP000009047"/>
    </source>
</evidence>
<evidence type="ECO:0000256" key="2">
    <source>
        <dbReference type="ARBA" id="ARBA00009959"/>
    </source>
</evidence>
<dbReference type="CDD" id="cd09725">
    <property type="entry name" value="Cas2_I_II_III"/>
    <property type="match status" value="1"/>
</dbReference>
<keyword evidence="7 9" id="KW-0460">Magnesium</keyword>
<evidence type="ECO:0000256" key="9">
    <source>
        <dbReference type="HAMAP-Rule" id="MF_01471"/>
    </source>
</evidence>
<keyword evidence="6 9" id="KW-0378">Hydrolase</keyword>
<evidence type="ECO:0000256" key="7">
    <source>
        <dbReference type="ARBA" id="ARBA00022842"/>
    </source>
</evidence>
<evidence type="ECO:0000256" key="10">
    <source>
        <dbReference type="PIRNR" id="PIRNR032582"/>
    </source>
</evidence>
<dbReference type="InterPro" id="IPR021127">
    <property type="entry name" value="CRISPR_associated_Cas2"/>
</dbReference>
<dbReference type="Proteomes" id="UP000009047">
    <property type="component" value="Chromosome"/>
</dbReference>
<comment type="function">
    <text evidence="9">CRISPR (clustered regularly interspaced short palindromic repeat), is an adaptive immune system that provides protection against mobile genetic elements (viruses, transposable elements and conjugative plasmids). CRISPR clusters contain sequences complementary to antecedent mobile elements and target invading nucleic acids. CRISPR clusters are transcribed and processed into CRISPR RNA (crRNA). Functions as a ssRNA-specific endoribonuclease. Involved in the integration of spacer DNA into the CRISPR cassette.</text>
</comment>
<comment type="similarity">
    <text evidence="2 9 10">Belongs to the CRISPR-associated endoribonuclease Cas2 protein family.</text>
</comment>
<dbReference type="GO" id="GO:0046872">
    <property type="term" value="F:metal ion binding"/>
    <property type="evidence" value="ECO:0007669"/>
    <property type="project" value="UniProtKB-UniRule"/>
</dbReference>
<evidence type="ECO:0000256" key="8">
    <source>
        <dbReference type="ARBA" id="ARBA00023118"/>
    </source>
</evidence>
<dbReference type="eggNOG" id="COG1343">
    <property type="taxonomic scope" value="Bacteria"/>
</dbReference>
<dbReference type="InterPro" id="IPR019199">
    <property type="entry name" value="Virulence_VapD/CRISPR_Cas2"/>
</dbReference>
<dbReference type="PIRSF" id="PIRSF032582">
    <property type="entry name" value="Cas2"/>
    <property type="match status" value="1"/>
</dbReference>
<dbReference type="GO" id="GO:0016787">
    <property type="term" value="F:hydrolase activity"/>
    <property type="evidence" value="ECO:0007669"/>
    <property type="project" value="UniProtKB-KW"/>
</dbReference>
<dbReference type="RefSeq" id="WP_013258484.1">
    <property type="nucleotide sequence ID" value="NC_014365.1"/>
</dbReference>
<evidence type="ECO:0000256" key="1">
    <source>
        <dbReference type="ARBA" id="ARBA00001946"/>
    </source>
</evidence>
<dbReference type="Pfam" id="PF09827">
    <property type="entry name" value="CRISPR_Cas2"/>
    <property type="match status" value="1"/>
</dbReference>
<dbReference type="KEGG" id="dbr:Deba_1663"/>
<dbReference type="NCBIfam" id="TIGR01573">
    <property type="entry name" value="cas2"/>
    <property type="match status" value="1"/>
</dbReference>
<keyword evidence="12" id="KW-1185">Reference proteome</keyword>
<reference evidence="11 12" key="1">
    <citation type="journal article" date="2010" name="Stand. Genomic Sci.">
        <title>Complete genome sequence of Desulfarculus baarsii type strain (2st14).</title>
        <authorList>
            <person name="Sun H."/>
            <person name="Spring S."/>
            <person name="Lapidus A."/>
            <person name="Davenport K."/>
            <person name="Del Rio T.G."/>
            <person name="Tice H."/>
            <person name="Nolan M."/>
            <person name="Copeland A."/>
            <person name="Cheng J.F."/>
            <person name="Lucas S."/>
            <person name="Tapia R."/>
            <person name="Goodwin L."/>
            <person name="Pitluck S."/>
            <person name="Ivanova N."/>
            <person name="Pagani I."/>
            <person name="Mavromatis K."/>
            <person name="Ovchinnikova G."/>
            <person name="Pati A."/>
            <person name="Chen A."/>
            <person name="Palaniappan K."/>
            <person name="Hauser L."/>
            <person name="Chang Y.J."/>
            <person name="Jeffries C.D."/>
            <person name="Detter J.C."/>
            <person name="Han C."/>
            <person name="Rohde M."/>
            <person name="Brambilla E."/>
            <person name="Goker M."/>
            <person name="Woyke T."/>
            <person name="Bristow J."/>
            <person name="Eisen J.A."/>
            <person name="Markowitz V."/>
            <person name="Hugenholtz P."/>
            <person name="Kyrpides N.C."/>
            <person name="Klenk H.P."/>
            <person name="Land M."/>
        </authorList>
    </citation>
    <scope>NUCLEOTIDE SEQUENCE [LARGE SCALE GENOMIC DNA]</scope>
    <source>
        <strain evidence="12">ATCC 33931 / DSM 2075 / LMG 7858 / VKM B-1802 / 2st14</strain>
    </source>
</reference>
<dbReference type="GO" id="GO:0004521">
    <property type="term" value="F:RNA endonuclease activity"/>
    <property type="evidence" value="ECO:0007669"/>
    <property type="project" value="UniProtKB-UniRule"/>
</dbReference>
<dbReference type="STRING" id="644282.Deba_1663"/>